<dbReference type="GO" id="GO:0032993">
    <property type="term" value="C:protein-DNA complex"/>
    <property type="evidence" value="ECO:0007669"/>
    <property type="project" value="TreeGrafter"/>
</dbReference>
<sequence>MKLLPTVKQLRYLIALDKDMHFGRAAKASFVTQSAFSLAIKELESILDCHLVDRTNKSVVFTALGKELVSQARLCVRDIEYLVELASEHKEALSGNLTLGIIPTIAPFLLPKILSKLRAQLPNLKLYLREGLTANLYEKLMQGELDVILLALPYDLKNTEYQILFKDRFKLACRKNSELVDPENYRLNRLNSDSVILLDEGHCLRDHALSACRLYQQEKIHRFSASSLLTLIQMVDSDLGITYLPEMAEHSGLLTATKVKMYPLKENSYREIALLWRKGTSRSNEFKILAEMIKNYFSKYISAV</sequence>
<dbReference type="InterPro" id="IPR000847">
    <property type="entry name" value="LysR_HTH_N"/>
</dbReference>
<evidence type="ECO:0000256" key="3">
    <source>
        <dbReference type="ARBA" id="ARBA00023125"/>
    </source>
</evidence>
<evidence type="ECO:0000313" key="6">
    <source>
        <dbReference type="EMBL" id="VAW99715.1"/>
    </source>
</evidence>
<organism evidence="6">
    <name type="scientific">hydrothermal vent metagenome</name>
    <dbReference type="NCBI Taxonomy" id="652676"/>
    <lineage>
        <taxon>unclassified sequences</taxon>
        <taxon>metagenomes</taxon>
        <taxon>ecological metagenomes</taxon>
    </lineage>
</organism>
<dbReference type="Pfam" id="PF00126">
    <property type="entry name" value="HTH_1"/>
    <property type="match status" value="1"/>
</dbReference>
<reference evidence="6" key="1">
    <citation type="submission" date="2018-06" db="EMBL/GenBank/DDBJ databases">
        <authorList>
            <person name="Zhirakovskaya E."/>
        </authorList>
    </citation>
    <scope>NUCLEOTIDE SEQUENCE</scope>
</reference>
<dbReference type="PROSITE" id="PS50931">
    <property type="entry name" value="HTH_LYSR"/>
    <property type="match status" value="1"/>
</dbReference>
<name>A0A3B1A1H0_9ZZZZ</name>
<dbReference type="AlphaFoldDB" id="A0A3B1A1H0"/>
<protein>
    <submittedName>
        <fullName evidence="6">Hydrogen peroxide-inducible genes activator =&gt; OxyR</fullName>
    </submittedName>
</protein>
<comment type="similarity">
    <text evidence="1">Belongs to the LysR transcriptional regulatory family.</text>
</comment>
<dbReference type="GO" id="GO:0003700">
    <property type="term" value="F:DNA-binding transcription factor activity"/>
    <property type="evidence" value="ECO:0007669"/>
    <property type="project" value="InterPro"/>
</dbReference>
<dbReference type="InterPro" id="IPR005119">
    <property type="entry name" value="LysR_subst-bd"/>
</dbReference>
<dbReference type="InterPro" id="IPR036388">
    <property type="entry name" value="WH-like_DNA-bd_sf"/>
</dbReference>
<dbReference type="SUPFAM" id="SSF46785">
    <property type="entry name" value="Winged helix' DNA-binding domain"/>
    <property type="match status" value="1"/>
</dbReference>
<evidence type="ECO:0000259" key="5">
    <source>
        <dbReference type="PROSITE" id="PS50931"/>
    </source>
</evidence>
<dbReference type="Gene3D" id="1.10.10.10">
    <property type="entry name" value="Winged helix-like DNA-binding domain superfamily/Winged helix DNA-binding domain"/>
    <property type="match status" value="1"/>
</dbReference>
<keyword evidence="4" id="KW-0804">Transcription</keyword>
<evidence type="ECO:0000256" key="1">
    <source>
        <dbReference type="ARBA" id="ARBA00009437"/>
    </source>
</evidence>
<proteinExistence type="inferred from homology"/>
<keyword evidence="2" id="KW-0805">Transcription regulation</keyword>
<dbReference type="CDD" id="cd08411">
    <property type="entry name" value="PBP2_OxyR"/>
    <property type="match status" value="1"/>
</dbReference>
<gene>
    <name evidence="6" type="ORF">MNBD_GAMMA22-2895</name>
</gene>
<accession>A0A3B1A1H0</accession>
<dbReference type="Gene3D" id="3.40.190.10">
    <property type="entry name" value="Periplasmic binding protein-like II"/>
    <property type="match status" value="2"/>
</dbReference>
<dbReference type="InterPro" id="IPR036390">
    <property type="entry name" value="WH_DNA-bd_sf"/>
</dbReference>
<dbReference type="PANTHER" id="PTHR30346">
    <property type="entry name" value="TRANSCRIPTIONAL DUAL REGULATOR HCAR-RELATED"/>
    <property type="match status" value="1"/>
</dbReference>
<dbReference type="PANTHER" id="PTHR30346:SF10">
    <property type="entry name" value="TRANSCRIPTIONAL REGULATOR OF OXIDATIVE STRESS OXYR"/>
    <property type="match status" value="1"/>
</dbReference>
<evidence type="ECO:0000256" key="4">
    <source>
        <dbReference type="ARBA" id="ARBA00023163"/>
    </source>
</evidence>
<keyword evidence="3" id="KW-0238">DNA-binding</keyword>
<dbReference type="GO" id="GO:0003677">
    <property type="term" value="F:DNA binding"/>
    <property type="evidence" value="ECO:0007669"/>
    <property type="project" value="UniProtKB-KW"/>
</dbReference>
<feature type="domain" description="HTH lysR-type" evidence="5">
    <location>
        <begin position="5"/>
        <end position="62"/>
    </location>
</feature>
<evidence type="ECO:0000256" key="2">
    <source>
        <dbReference type="ARBA" id="ARBA00023015"/>
    </source>
</evidence>
<dbReference type="EMBL" id="UOFS01000040">
    <property type="protein sequence ID" value="VAW99715.1"/>
    <property type="molecule type" value="Genomic_DNA"/>
</dbReference>
<dbReference type="Pfam" id="PF03466">
    <property type="entry name" value="LysR_substrate"/>
    <property type="match status" value="1"/>
</dbReference>
<dbReference type="SUPFAM" id="SSF53850">
    <property type="entry name" value="Periplasmic binding protein-like II"/>
    <property type="match status" value="1"/>
</dbReference>